<protein>
    <submittedName>
        <fullName evidence="2">Putative NTP binding protein</fullName>
    </submittedName>
</protein>
<keyword evidence="3" id="KW-1185">Reference proteome</keyword>
<dbReference type="AlphaFoldDB" id="A0A0K8QML2"/>
<organism evidence="2">
    <name type="scientific">Mizugakiibacter sediminis</name>
    <dbReference type="NCBI Taxonomy" id="1475481"/>
    <lineage>
        <taxon>Bacteria</taxon>
        <taxon>Pseudomonadati</taxon>
        <taxon>Pseudomonadota</taxon>
        <taxon>Gammaproteobacteria</taxon>
        <taxon>Lysobacterales</taxon>
        <taxon>Rhodanobacteraceae</taxon>
        <taxon>Mizugakiibacter</taxon>
    </lineage>
</organism>
<dbReference type="Proteomes" id="UP000253740">
    <property type="component" value="Unassembled WGS sequence"/>
</dbReference>
<feature type="domain" description="STAS" evidence="1">
    <location>
        <begin position="16"/>
        <end position="101"/>
    </location>
</feature>
<gene>
    <name evidence="2" type="ORF">MBSD_n1426</name>
</gene>
<dbReference type="Pfam" id="PF13466">
    <property type="entry name" value="STAS_2"/>
    <property type="match status" value="1"/>
</dbReference>
<dbReference type="SUPFAM" id="SSF52091">
    <property type="entry name" value="SpoIIaa-like"/>
    <property type="match status" value="1"/>
</dbReference>
<dbReference type="InterPro" id="IPR036513">
    <property type="entry name" value="STAS_dom_sf"/>
</dbReference>
<dbReference type="RefSeq" id="WP_062536518.1">
    <property type="nucleotide sequence ID" value="NZ_DF970189.1"/>
</dbReference>
<dbReference type="PROSITE" id="PS50801">
    <property type="entry name" value="STAS"/>
    <property type="match status" value="1"/>
</dbReference>
<evidence type="ECO:0000313" key="3">
    <source>
        <dbReference type="Proteomes" id="UP000253740"/>
    </source>
</evidence>
<reference evidence="2" key="1">
    <citation type="submission" date="2015-08" db="EMBL/GenBank/DDBJ databases">
        <title>Complete DNA Sequence of Pseudomonas syringae pv. actinidiae, the Causal Agent of Kiwifruit Canker Disease.</title>
        <authorList>
            <person name="Rikkerink E.H.A."/>
            <person name="Fineran P.C."/>
        </authorList>
    </citation>
    <scope>NUCLEOTIDE SEQUENCE</scope>
    <source>
        <strain evidence="2">SkMP5</strain>
    </source>
</reference>
<evidence type="ECO:0000259" key="1">
    <source>
        <dbReference type="PROSITE" id="PS50801"/>
    </source>
</evidence>
<dbReference type="InterPro" id="IPR002645">
    <property type="entry name" value="STAS_dom"/>
</dbReference>
<accession>A0A0K8QML2</accession>
<dbReference type="STRING" id="1475481.GCA_000953855_01451"/>
<name>A0A0K8QML2_9GAMM</name>
<dbReference type="Gene3D" id="3.30.750.24">
    <property type="entry name" value="STAS domain"/>
    <property type="match status" value="1"/>
</dbReference>
<proteinExistence type="predicted"/>
<dbReference type="EMBL" id="DF970189">
    <property type="protein sequence ID" value="GAP66124.1"/>
    <property type="molecule type" value="Genomic_DNA"/>
</dbReference>
<evidence type="ECO:0000313" key="2">
    <source>
        <dbReference type="EMBL" id="GAP66124.1"/>
    </source>
</evidence>
<dbReference type="InterPro" id="IPR058548">
    <property type="entry name" value="MlaB-like_STAS"/>
</dbReference>
<sequence length="101" mass="9986">MADAALQVNRHDDGTLALSGALTFATAAGALRQAGAALADGAPARLDLGGVQATDSAGLACVLALLARARRAGRALTVTNLPPGLRALARVCEVEALLDAA</sequence>